<evidence type="ECO:0000259" key="3">
    <source>
        <dbReference type="Pfam" id="PF01464"/>
    </source>
</evidence>
<dbReference type="Gene3D" id="1.10.530.10">
    <property type="match status" value="1"/>
</dbReference>
<dbReference type="Pfam" id="PF14718">
    <property type="entry name" value="SLT_L"/>
    <property type="match status" value="1"/>
</dbReference>
<dbReference type="Gene3D" id="1.10.1240.20">
    <property type="entry name" value="Lytic transglycosylase, superhelical linker domain"/>
    <property type="match status" value="1"/>
</dbReference>
<evidence type="ECO:0000313" key="6">
    <source>
        <dbReference type="Proteomes" id="UP001202134"/>
    </source>
</evidence>
<dbReference type="SUPFAM" id="SSF48435">
    <property type="entry name" value="Bacterial muramidases"/>
    <property type="match status" value="1"/>
</dbReference>
<feature type="domain" description="Lytic transglycosylase superhelical linker" evidence="4">
    <location>
        <begin position="411"/>
        <end position="477"/>
    </location>
</feature>
<dbReference type="CDD" id="cd13401">
    <property type="entry name" value="Slt70-like"/>
    <property type="match status" value="1"/>
</dbReference>
<protein>
    <submittedName>
        <fullName evidence="5">Transglycosylase SLT domain-containing protein</fullName>
    </submittedName>
</protein>
<accession>A0ABT0KQF6</accession>
<evidence type="ECO:0000256" key="1">
    <source>
        <dbReference type="ARBA" id="ARBA00007734"/>
    </source>
</evidence>
<keyword evidence="6" id="KW-1185">Reference proteome</keyword>
<dbReference type="PROSITE" id="PS00922">
    <property type="entry name" value="TRANSGLYCOSYLASE"/>
    <property type="match status" value="1"/>
</dbReference>
<evidence type="ECO:0000259" key="4">
    <source>
        <dbReference type="Pfam" id="PF14718"/>
    </source>
</evidence>
<dbReference type="Pfam" id="PF01464">
    <property type="entry name" value="SLT"/>
    <property type="match status" value="1"/>
</dbReference>
<proteinExistence type="inferred from homology"/>
<dbReference type="Gene3D" id="1.25.20.10">
    <property type="entry name" value="Bacterial muramidases"/>
    <property type="match status" value="1"/>
</dbReference>
<dbReference type="InterPro" id="IPR037061">
    <property type="entry name" value="Lytic_TGlycoase_superhlx_L_sf"/>
</dbReference>
<dbReference type="EMBL" id="JAKIKU010000006">
    <property type="protein sequence ID" value="MCL1046083.1"/>
    <property type="molecule type" value="Genomic_DNA"/>
</dbReference>
<name>A0ABT0KQF6_9GAMM</name>
<dbReference type="InterPro" id="IPR023346">
    <property type="entry name" value="Lysozyme-like_dom_sf"/>
</dbReference>
<comment type="caution">
    <text evidence="5">The sequence shown here is derived from an EMBL/GenBank/DDBJ whole genome shotgun (WGS) entry which is preliminary data.</text>
</comment>
<feature type="domain" description="Transglycosylase SLT" evidence="3">
    <location>
        <begin position="489"/>
        <end position="600"/>
    </location>
</feature>
<reference evidence="5 6" key="1">
    <citation type="submission" date="2022-01" db="EMBL/GenBank/DDBJ databases">
        <title>Whole genome-based taxonomy of the Shewanellaceae.</title>
        <authorList>
            <person name="Martin-Rodriguez A.J."/>
        </authorList>
    </citation>
    <scope>NUCLEOTIDE SEQUENCE [LARGE SCALE GENOMIC DNA]</scope>
    <source>
        <strain evidence="5 6">DSM 24955</strain>
    </source>
</reference>
<evidence type="ECO:0000256" key="2">
    <source>
        <dbReference type="ARBA" id="ARBA00022729"/>
    </source>
</evidence>
<dbReference type="InterPro" id="IPR012289">
    <property type="entry name" value="Lytic_TGlycosylase_superhlx_L"/>
</dbReference>
<dbReference type="InterPro" id="IPR008939">
    <property type="entry name" value="Lytic_TGlycosylase_superhlx_U"/>
</dbReference>
<evidence type="ECO:0000313" key="5">
    <source>
        <dbReference type="EMBL" id="MCL1046083.1"/>
    </source>
</evidence>
<keyword evidence="2" id="KW-0732">Signal</keyword>
<dbReference type="PANTHER" id="PTHR37423">
    <property type="entry name" value="SOLUBLE LYTIC MUREIN TRANSGLYCOSYLASE-RELATED"/>
    <property type="match status" value="1"/>
</dbReference>
<dbReference type="InterPro" id="IPR000189">
    <property type="entry name" value="Transglyc_AS"/>
</dbReference>
<dbReference type="RefSeq" id="WP_248955885.1">
    <property type="nucleotide sequence ID" value="NZ_JAKIKU010000006.1"/>
</dbReference>
<comment type="similarity">
    <text evidence="1">Belongs to the transglycosylase Slt family.</text>
</comment>
<organism evidence="5 6">
    <name type="scientific">Shewanella electrodiphila</name>
    <dbReference type="NCBI Taxonomy" id="934143"/>
    <lineage>
        <taxon>Bacteria</taxon>
        <taxon>Pseudomonadati</taxon>
        <taxon>Pseudomonadota</taxon>
        <taxon>Gammaproteobacteria</taxon>
        <taxon>Alteromonadales</taxon>
        <taxon>Shewanellaceae</taxon>
        <taxon>Shewanella</taxon>
    </lineage>
</organism>
<dbReference type="InterPro" id="IPR008258">
    <property type="entry name" value="Transglycosylase_SLT_dom_1"/>
</dbReference>
<dbReference type="Proteomes" id="UP001202134">
    <property type="component" value="Unassembled WGS sequence"/>
</dbReference>
<dbReference type="SUPFAM" id="SSF53955">
    <property type="entry name" value="Lysozyme-like"/>
    <property type="match status" value="1"/>
</dbReference>
<gene>
    <name evidence="5" type="ORF">L2737_12190</name>
</gene>
<sequence length="649" mass="75357">MRNMVYFSIVTVALLFLQGFSHCVSAKEITYSAQQQLYLDAHIALDKKQMKTYQKLRQQLGDYPLNVYLDYHEKSASISKLKGKQAHQAIEAFNQTPLYNTLRYRYLKNAGNRKQWDNFLAISPTVPNDTALQCYYFRAQLSQGNEKIAYDGAERLWQYGRSRPKECDVLFSEWTKAGKRTQALIWSRMLLSFNESQYGLTQYLARKITKNKAEADLLISVYRDPNSLRHTRKFSSKSPMVGDIVTVGLRKLARKDLKQAVKLYKKYDKANRFNAIKGQQLNRYIVRRALIYKEADLLEHIDASLPILDSDDLFQIRLRWAISEKDTATIKHYLALLSDDVIDDSRWQYWQARYLEENAKNDADKQTSAQIAKQLSQARNFYGFHTAQTIKAPLAMNDDNLQSNPVLAARLNDDPAMARIIELIAMDKTRDARNEWVHMLRRQSNPMRAEYGLYALEQGWFDYSVEASIQAKQWNSLQLRFPPAAQAEFEKASKKYKVNIDEVRAIARRESAFYPYATSGVGARGLMQLMPATAKETARKNKLTFKRKTDLYQVEYNVQLGSAYYAELLKQFDNNRVLASAAYNAGPHRVKRWLKESDGKLDVMSFIETIPYKETREYVQAVLSYRLIYQQSHSPESSMFSTKELNFMY</sequence>
<dbReference type="PANTHER" id="PTHR37423:SF5">
    <property type="entry name" value="SOLUBLE LYTIC MUREIN TRANSGLYCOSYLASE"/>
    <property type="match status" value="1"/>
</dbReference>